<dbReference type="OrthoDB" id="287493at2"/>
<sequence length="259" mass="28189">MKHGCQKSVRGFTLIELLVVIAIIAILVALLLPAVQQAREAARRSACKNNLKQLGLALHNYHDTHQMFPINWTVNHNHNENTQEGFSWMAYILPFVEQSALYDTINFDVDLANAANSAAAQVAISTYLCPSDPLNQKGRLTNRANAPSSGTAYGVNNYKTVSGSNWQWGDHTAVSCVSCKRNANIIQGLDSPNGFIGRRTGYYASSPPTLMKDVTDGTSNTLAIGEALPGACSHSWWWNSNAVTGSTGVPLNYYYPPGK</sequence>
<accession>A0A5C5X9Q1</accession>
<dbReference type="Gene3D" id="3.30.700.10">
    <property type="entry name" value="Glycoprotein, Type 4 Pilin"/>
    <property type="match status" value="1"/>
</dbReference>
<dbReference type="AlphaFoldDB" id="A0A5C5X9Q1"/>
<reference evidence="3 4" key="1">
    <citation type="submission" date="2019-02" db="EMBL/GenBank/DDBJ databases">
        <title>Deep-cultivation of Planctomycetes and their phenomic and genomic characterization uncovers novel biology.</title>
        <authorList>
            <person name="Wiegand S."/>
            <person name="Jogler M."/>
            <person name="Boedeker C."/>
            <person name="Pinto D."/>
            <person name="Vollmers J."/>
            <person name="Rivas-Marin E."/>
            <person name="Kohn T."/>
            <person name="Peeters S.H."/>
            <person name="Heuer A."/>
            <person name="Rast P."/>
            <person name="Oberbeckmann S."/>
            <person name="Bunk B."/>
            <person name="Jeske O."/>
            <person name="Meyerdierks A."/>
            <person name="Storesund J.E."/>
            <person name="Kallscheuer N."/>
            <person name="Luecker S."/>
            <person name="Lage O.M."/>
            <person name="Pohl T."/>
            <person name="Merkel B.J."/>
            <person name="Hornburger P."/>
            <person name="Mueller R.-W."/>
            <person name="Bruemmer F."/>
            <person name="Labrenz M."/>
            <person name="Spormann A.M."/>
            <person name="Op Den Camp H."/>
            <person name="Overmann J."/>
            <person name="Amann R."/>
            <person name="Jetten M.S.M."/>
            <person name="Mascher T."/>
            <person name="Medema M.H."/>
            <person name="Devos D.P."/>
            <person name="Kaster A.-K."/>
            <person name="Ovreas L."/>
            <person name="Rohde M."/>
            <person name="Galperin M.Y."/>
            <person name="Jogler C."/>
        </authorList>
    </citation>
    <scope>NUCLEOTIDE SEQUENCE [LARGE SCALE GENOMIC DNA]</scope>
    <source>
        <strain evidence="3 4">Pan54</strain>
    </source>
</reference>
<dbReference type="PANTHER" id="PTHR30093">
    <property type="entry name" value="GENERAL SECRETION PATHWAY PROTEIN G"/>
    <property type="match status" value="1"/>
</dbReference>
<gene>
    <name evidence="3" type="ORF">Pan54_01350</name>
</gene>
<feature type="domain" description="DUF1559" evidence="2">
    <location>
        <begin position="36"/>
        <end position="237"/>
    </location>
</feature>
<dbReference type="PROSITE" id="PS00409">
    <property type="entry name" value="PROKAR_NTER_METHYL"/>
    <property type="match status" value="1"/>
</dbReference>
<dbReference type="InterPro" id="IPR045584">
    <property type="entry name" value="Pilin-like"/>
</dbReference>
<protein>
    <submittedName>
        <fullName evidence="3">Putative major pilin subunit</fullName>
    </submittedName>
</protein>
<keyword evidence="1" id="KW-1133">Transmembrane helix</keyword>
<evidence type="ECO:0000256" key="1">
    <source>
        <dbReference type="SAM" id="Phobius"/>
    </source>
</evidence>
<dbReference type="SUPFAM" id="SSF54523">
    <property type="entry name" value="Pili subunits"/>
    <property type="match status" value="1"/>
</dbReference>
<dbReference type="Proteomes" id="UP000316095">
    <property type="component" value="Unassembled WGS sequence"/>
</dbReference>
<evidence type="ECO:0000313" key="4">
    <source>
        <dbReference type="Proteomes" id="UP000316095"/>
    </source>
</evidence>
<dbReference type="InterPro" id="IPR012902">
    <property type="entry name" value="N_methyl_site"/>
</dbReference>
<dbReference type="NCBIfam" id="TIGR02532">
    <property type="entry name" value="IV_pilin_GFxxxE"/>
    <property type="match status" value="1"/>
</dbReference>
<dbReference type="PANTHER" id="PTHR30093:SF2">
    <property type="entry name" value="TYPE II SECRETION SYSTEM PROTEIN H"/>
    <property type="match status" value="1"/>
</dbReference>
<dbReference type="Pfam" id="PF07596">
    <property type="entry name" value="SBP_bac_10"/>
    <property type="match status" value="1"/>
</dbReference>
<keyword evidence="1" id="KW-0472">Membrane</keyword>
<keyword evidence="1" id="KW-0812">Transmembrane</keyword>
<dbReference type="InterPro" id="IPR011453">
    <property type="entry name" value="DUF1559"/>
</dbReference>
<feature type="transmembrane region" description="Helical" evidence="1">
    <location>
        <begin position="12"/>
        <end position="35"/>
    </location>
</feature>
<dbReference type="RefSeq" id="WP_146501573.1">
    <property type="nucleotide sequence ID" value="NZ_SJPG01000001.1"/>
</dbReference>
<evidence type="ECO:0000313" key="3">
    <source>
        <dbReference type="EMBL" id="TWT59429.1"/>
    </source>
</evidence>
<name>A0A5C5X9Q1_9PLAN</name>
<evidence type="ECO:0000259" key="2">
    <source>
        <dbReference type="Pfam" id="PF07596"/>
    </source>
</evidence>
<proteinExistence type="predicted"/>
<comment type="caution">
    <text evidence="3">The sequence shown here is derived from an EMBL/GenBank/DDBJ whole genome shotgun (WGS) entry which is preliminary data.</text>
</comment>
<dbReference type="EMBL" id="SJPG01000001">
    <property type="protein sequence ID" value="TWT59429.1"/>
    <property type="molecule type" value="Genomic_DNA"/>
</dbReference>
<keyword evidence="4" id="KW-1185">Reference proteome</keyword>
<organism evidence="3 4">
    <name type="scientific">Rubinisphaera italica</name>
    <dbReference type="NCBI Taxonomy" id="2527969"/>
    <lineage>
        <taxon>Bacteria</taxon>
        <taxon>Pseudomonadati</taxon>
        <taxon>Planctomycetota</taxon>
        <taxon>Planctomycetia</taxon>
        <taxon>Planctomycetales</taxon>
        <taxon>Planctomycetaceae</taxon>
        <taxon>Rubinisphaera</taxon>
    </lineage>
</organism>
<dbReference type="Pfam" id="PF07963">
    <property type="entry name" value="N_methyl"/>
    <property type="match status" value="1"/>
</dbReference>